<dbReference type="RefSeq" id="WP_108977578.1">
    <property type="nucleotide sequence ID" value="NZ_BFBB01000008.1"/>
</dbReference>
<dbReference type="AlphaFoldDB" id="A0A2P2E2U3"/>
<evidence type="ECO:0000256" key="1">
    <source>
        <dbReference type="SAM" id="Phobius"/>
    </source>
</evidence>
<dbReference type="Proteomes" id="UP000245133">
    <property type="component" value="Unassembled WGS sequence"/>
</dbReference>
<keyword evidence="1" id="KW-0812">Transmembrane</keyword>
<feature type="transmembrane region" description="Helical" evidence="1">
    <location>
        <begin position="7"/>
        <end position="27"/>
    </location>
</feature>
<name>A0A2P2E2U3_9LEPT</name>
<evidence type="ECO:0000313" key="3">
    <source>
        <dbReference type="Proteomes" id="UP000245133"/>
    </source>
</evidence>
<organism evidence="2 3">
    <name type="scientific">Leptospira ryugenii</name>
    <dbReference type="NCBI Taxonomy" id="1917863"/>
    <lineage>
        <taxon>Bacteria</taxon>
        <taxon>Pseudomonadati</taxon>
        <taxon>Spirochaetota</taxon>
        <taxon>Spirochaetia</taxon>
        <taxon>Leptospirales</taxon>
        <taxon>Leptospiraceae</taxon>
        <taxon>Leptospira</taxon>
    </lineage>
</organism>
<comment type="caution">
    <text evidence="2">The sequence shown here is derived from an EMBL/GenBank/DDBJ whole genome shotgun (WGS) entry which is preliminary data.</text>
</comment>
<evidence type="ECO:0008006" key="4">
    <source>
        <dbReference type="Google" id="ProtNLM"/>
    </source>
</evidence>
<gene>
    <name evidence="2" type="ORF">LPTSP4_27470</name>
</gene>
<keyword evidence="1" id="KW-1133">Transmembrane helix</keyword>
<evidence type="ECO:0000313" key="2">
    <source>
        <dbReference type="EMBL" id="GBF51215.1"/>
    </source>
</evidence>
<dbReference type="OrthoDB" id="340060at2"/>
<dbReference type="PROSITE" id="PS51257">
    <property type="entry name" value="PROKAR_LIPOPROTEIN"/>
    <property type="match status" value="1"/>
</dbReference>
<keyword evidence="3" id="KW-1185">Reference proteome</keyword>
<protein>
    <recommendedName>
        <fullName evidence="4">Lipoprotein</fullName>
    </recommendedName>
</protein>
<reference evidence="2 3" key="1">
    <citation type="submission" date="2018-02" db="EMBL/GenBank/DDBJ databases">
        <title>Novel Leptospira species isolated from soil and water in Japan.</title>
        <authorList>
            <person name="Nakao R."/>
            <person name="Masuzawa T."/>
        </authorList>
    </citation>
    <scope>NUCLEOTIDE SEQUENCE [LARGE SCALE GENOMIC DNA]</scope>
    <source>
        <strain evidence="2 3">YH101</strain>
    </source>
</reference>
<keyword evidence="1" id="KW-0472">Membrane</keyword>
<accession>A0A2P2E2U3</accession>
<sequence>MKNLRRIVFHIINFFLLLYTFGSLFIGCVKNEELKGSDLVSQRDADRDYSRIFILKSLESFPNDAIPYPISFEPSERCDRKINYKKKDFQVCLGALLANRFSVKNQTELSIAFQDFVDRFCKLKKVIFLENSLTSGEINLCEINY</sequence>
<dbReference type="EMBL" id="BFBB01000008">
    <property type="protein sequence ID" value="GBF51215.1"/>
    <property type="molecule type" value="Genomic_DNA"/>
</dbReference>
<proteinExistence type="predicted"/>